<evidence type="ECO:0000256" key="6">
    <source>
        <dbReference type="ARBA" id="ARBA00023163"/>
    </source>
</evidence>
<organism evidence="11 12">
    <name type="scientific">Nepenthes gracilis</name>
    <name type="common">Slender pitcher plant</name>
    <dbReference type="NCBI Taxonomy" id="150966"/>
    <lineage>
        <taxon>Eukaryota</taxon>
        <taxon>Viridiplantae</taxon>
        <taxon>Streptophyta</taxon>
        <taxon>Embryophyta</taxon>
        <taxon>Tracheophyta</taxon>
        <taxon>Spermatophyta</taxon>
        <taxon>Magnoliopsida</taxon>
        <taxon>eudicotyledons</taxon>
        <taxon>Gunneridae</taxon>
        <taxon>Pentapetalae</taxon>
        <taxon>Caryophyllales</taxon>
        <taxon>Nepenthaceae</taxon>
        <taxon>Nepenthes</taxon>
    </lineage>
</organism>
<dbReference type="SMART" id="SM00574">
    <property type="entry name" value="POX"/>
    <property type="match status" value="1"/>
</dbReference>
<comment type="similarity">
    <text evidence="2">Belongs to the TALE/BELL homeobox family.</text>
</comment>
<feature type="region of interest" description="Disordered" evidence="9">
    <location>
        <begin position="540"/>
        <end position="566"/>
    </location>
</feature>
<keyword evidence="3" id="KW-0805">Transcription regulation</keyword>
<evidence type="ECO:0000259" key="10">
    <source>
        <dbReference type="PROSITE" id="PS50071"/>
    </source>
</evidence>
<reference evidence="11" key="1">
    <citation type="submission" date="2023-05" db="EMBL/GenBank/DDBJ databases">
        <title>Nepenthes gracilis genome sequencing.</title>
        <authorList>
            <person name="Fukushima K."/>
        </authorList>
    </citation>
    <scope>NUCLEOTIDE SEQUENCE</scope>
    <source>
        <strain evidence="11">SING2019-196</strain>
    </source>
</reference>
<dbReference type="PANTHER" id="PTHR11850">
    <property type="entry name" value="HOMEOBOX PROTEIN TRANSCRIPTION FACTORS"/>
    <property type="match status" value="1"/>
</dbReference>
<evidence type="ECO:0000313" key="12">
    <source>
        <dbReference type="Proteomes" id="UP001279734"/>
    </source>
</evidence>
<dbReference type="InterPro" id="IPR050224">
    <property type="entry name" value="TALE_homeobox"/>
</dbReference>
<feature type="domain" description="Homeobox" evidence="10">
    <location>
        <begin position="413"/>
        <end position="476"/>
    </location>
</feature>
<feature type="region of interest" description="Disordered" evidence="9">
    <location>
        <begin position="484"/>
        <end position="522"/>
    </location>
</feature>
<evidence type="ECO:0000256" key="5">
    <source>
        <dbReference type="ARBA" id="ARBA00023155"/>
    </source>
</evidence>
<dbReference type="Pfam" id="PF07526">
    <property type="entry name" value="POX"/>
    <property type="match status" value="1"/>
</dbReference>
<dbReference type="GO" id="GO:0003677">
    <property type="term" value="F:DNA binding"/>
    <property type="evidence" value="ECO:0007669"/>
    <property type="project" value="UniProtKB-UniRule"/>
</dbReference>
<keyword evidence="6" id="KW-0804">Transcription</keyword>
<dbReference type="Gene3D" id="1.10.10.60">
    <property type="entry name" value="Homeodomain-like"/>
    <property type="match status" value="1"/>
</dbReference>
<proteinExistence type="inferred from homology"/>
<evidence type="ECO:0000313" key="11">
    <source>
        <dbReference type="EMBL" id="GMH22686.1"/>
    </source>
</evidence>
<sequence>MAHRAEEGKSRQIPSSTGHCYPYNSSTNPTIQTHLGSHFRSFEHNQEIYSLAAGMETIGFQSKNLHDNTVLWKGFSSKPAHQPGQSPPSLKAINEPSTTNGFYQQDQFVSETSSDTHLMVAPESAAWQDDRLLVDESSLRCVFPCEGNERPSQGLSLSLNSSNPSSIGLLSFELRHTHNQNHRSEDQRGDLRFISSNSRDGFCEKPSSNFQQVIIQDDFLGKGESSNWSSLQQGLFQLKNSKFLGPSQELLKEFCNLETQQTDHQRPKQKNKQSEEDNYNASSSSSRQLQSLYALDITELHRRTRKLLAMVVELDRRYKQYCQQMKAVVSSFEAVAGNGAASVYSALASKAMSRHFRCLREGITGQIKATKDVMEDKDTVAPGTTRGETPRLRIIDQALRQQRAFQQMSMMESYPWRPQRGLPERSVSVLRAWLFEHFLNPYPTDVDKHILAGQTGLTRNQVSNWFINARVRLWKPMVEEMYSEETKEEKEKMAAPSNTAQERDDNGGHPNQNPGAQEQKPTPDQILRIETGCLSSIVTHSSKNPKKITENPTHGASAITPHHHHQQEGFGRVEAFSPIDIDFSSYDQNPHPNFNGGGGGPVSLTLGLQQNVGNGVRLALSPAPQASLFYGRDHIDDCPPTAQYSLLDGEGQTLPYRNLMGAQLLHDYT</sequence>
<dbReference type="GO" id="GO:0005634">
    <property type="term" value="C:nucleus"/>
    <property type="evidence" value="ECO:0007669"/>
    <property type="project" value="UniProtKB-SubCell"/>
</dbReference>
<comment type="caution">
    <text evidence="11">The sequence shown here is derived from an EMBL/GenBank/DDBJ whole genome shotgun (WGS) entry which is preliminary data.</text>
</comment>
<dbReference type="Pfam" id="PF05920">
    <property type="entry name" value="Homeobox_KN"/>
    <property type="match status" value="1"/>
</dbReference>
<dbReference type="CDD" id="cd00086">
    <property type="entry name" value="homeodomain"/>
    <property type="match status" value="1"/>
</dbReference>
<evidence type="ECO:0000256" key="4">
    <source>
        <dbReference type="ARBA" id="ARBA00023125"/>
    </source>
</evidence>
<dbReference type="GO" id="GO:0006355">
    <property type="term" value="P:regulation of DNA-templated transcription"/>
    <property type="evidence" value="ECO:0007669"/>
    <property type="project" value="InterPro"/>
</dbReference>
<evidence type="ECO:0000256" key="1">
    <source>
        <dbReference type="ARBA" id="ARBA00004123"/>
    </source>
</evidence>
<feature type="region of interest" description="Disordered" evidence="9">
    <location>
        <begin position="76"/>
        <end position="100"/>
    </location>
</feature>
<feature type="compositionally biased region" description="Polar residues" evidence="9">
    <location>
        <begin position="12"/>
        <end position="25"/>
    </location>
</feature>
<dbReference type="InterPro" id="IPR008422">
    <property type="entry name" value="KN_HD"/>
</dbReference>
<evidence type="ECO:0000256" key="3">
    <source>
        <dbReference type="ARBA" id="ARBA00023015"/>
    </source>
</evidence>
<keyword evidence="7 8" id="KW-0539">Nucleus</keyword>
<dbReference type="InterPro" id="IPR001356">
    <property type="entry name" value="HD"/>
</dbReference>
<dbReference type="PROSITE" id="PS50071">
    <property type="entry name" value="HOMEOBOX_2"/>
    <property type="match status" value="1"/>
</dbReference>
<feature type="region of interest" description="Disordered" evidence="9">
    <location>
        <begin position="1"/>
        <end position="25"/>
    </location>
</feature>
<dbReference type="AlphaFoldDB" id="A0AAD3T650"/>
<keyword evidence="5 8" id="KW-0371">Homeobox</keyword>
<feature type="compositionally biased region" description="Basic and acidic residues" evidence="9">
    <location>
        <begin position="484"/>
        <end position="493"/>
    </location>
</feature>
<dbReference type="EMBL" id="BSYO01000025">
    <property type="protein sequence ID" value="GMH22686.1"/>
    <property type="molecule type" value="Genomic_DNA"/>
</dbReference>
<feature type="compositionally biased region" description="Polar residues" evidence="9">
    <location>
        <begin position="509"/>
        <end position="522"/>
    </location>
</feature>
<feature type="region of interest" description="Disordered" evidence="9">
    <location>
        <begin position="258"/>
        <end position="285"/>
    </location>
</feature>
<dbReference type="Proteomes" id="UP001279734">
    <property type="component" value="Unassembled WGS sequence"/>
</dbReference>
<evidence type="ECO:0000256" key="2">
    <source>
        <dbReference type="ARBA" id="ARBA00006454"/>
    </source>
</evidence>
<dbReference type="InterPro" id="IPR009057">
    <property type="entry name" value="Homeodomain-like_sf"/>
</dbReference>
<protein>
    <recommendedName>
        <fullName evidence="10">Homeobox domain-containing protein</fullName>
    </recommendedName>
</protein>
<dbReference type="InterPro" id="IPR006563">
    <property type="entry name" value="POX_dom"/>
</dbReference>
<gene>
    <name evidence="11" type="ORF">Nepgr_024529</name>
</gene>
<dbReference type="SMART" id="SM00389">
    <property type="entry name" value="HOX"/>
    <property type="match status" value="1"/>
</dbReference>
<accession>A0AAD3T650</accession>
<feature type="compositionally biased region" description="Basic and acidic residues" evidence="9">
    <location>
        <begin position="1"/>
        <end position="10"/>
    </location>
</feature>
<evidence type="ECO:0000256" key="9">
    <source>
        <dbReference type="SAM" id="MobiDB-lite"/>
    </source>
</evidence>
<evidence type="ECO:0000256" key="7">
    <source>
        <dbReference type="ARBA" id="ARBA00023242"/>
    </source>
</evidence>
<keyword evidence="4 8" id="KW-0238">DNA-binding</keyword>
<name>A0AAD3T650_NEPGR</name>
<dbReference type="SUPFAM" id="SSF46689">
    <property type="entry name" value="Homeodomain-like"/>
    <property type="match status" value="1"/>
</dbReference>
<evidence type="ECO:0000256" key="8">
    <source>
        <dbReference type="PROSITE-ProRule" id="PRU00108"/>
    </source>
</evidence>
<feature type="DNA-binding region" description="Homeobox" evidence="8">
    <location>
        <begin position="415"/>
        <end position="477"/>
    </location>
</feature>
<comment type="subcellular location">
    <subcellularLocation>
        <location evidence="1 8">Nucleus</location>
    </subcellularLocation>
</comment>
<keyword evidence="12" id="KW-1185">Reference proteome</keyword>